<dbReference type="OrthoDB" id="225583at2759"/>
<sequence length="223" mass="25400">MNKIHVDTLWEAVLALVVTLFENGVLYVILFYAIFKTATSMEDEKAISRWLKYWICYGVISFFCACISHGTLVKAILCGLLLLKFNDFIILNSVYDNVLSKVLTYSRHSLESLLQAVVYNAFKVVEFVHWSVISTFNQSEAMLEASDSRLTETKQVIRKAEQKQWKEGAPTIQAAGVKTPSKSEDSDDVYERLSRTCVLPRATQTFSMDEPSFEATDGIRRRK</sequence>
<evidence type="ECO:0000313" key="2">
    <source>
        <dbReference type="EMBL" id="OAO12374.1"/>
    </source>
</evidence>
<dbReference type="Proteomes" id="UP000078348">
    <property type="component" value="Unassembled WGS sequence"/>
</dbReference>
<dbReference type="EMBL" id="LXWW01000549">
    <property type="protein sequence ID" value="OAO12374.1"/>
    <property type="molecule type" value="Genomic_DNA"/>
</dbReference>
<feature type="transmembrane region" description="Helical" evidence="1">
    <location>
        <begin position="55"/>
        <end position="83"/>
    </location>
</feature>
<evidence type="ECO:0000313" key="4">
    <source>
        <dbReference type="Proteomes" id="UP000078348"/>
    </source>
</evidence>
<organism evidence="2 4">
    <name type="scientific">Blastocystis sp. subtype 1 (strain ATCC 50177 / NandII)</name>
    <dbReference type="NCBI Taxonomy" id="478820"/>
    <lineage>
        <taxon>Eukaryota</taxon>
        <taxon>Sar</taxon>
        <taxon>Stramenopiles</taxon>
        <taxon>Bigyra</taxon>
        <taxon>Opalozoa</taxon>
        <taxon>Opalinata</taxon>
        <taxon>Blastocystidae</taxon>
        <taxon>Blastocystis</taxon>
    </lineage>
</organism>
<evidence type="ECO:0000313" key="3">
    <source>
        <dbReference type="EMBL" id="OAO15871.1"/>
    </source>
</evidence>
<keyword evidence="4" id="KW-1185">Reference proteome</keyword>
<dbReference type="EMBL" id="LXWW01000111">
    <property type="protein sequence ID" value="OAO15871.1"/>
    <property type="molecule type" value="Genomic_DNA"/>
</dbReference>
<keyword evidence="1" id="KW-0472">Membrane</keyword>
<gene>
    <name evidence="3" type="ORF">AV274_2390</name>
    <name evidence="2" type="ORF">AV274_5997</name>
</gene>
<dbReference type="AlphaFoldDB" id="A0A196S8Q9"/>
<proteinExistence type="predicted"/>
<name>A0A196S8Q9_BLAHN</name>
<evidence type="ECO:0000256" key="1">
    <source>
        <dbReference type="SAM" id="Phobius"/>
    </source>
</evidence>
<accession>A0A196S8Q9</accession>
<protein>
    <submittedName>
        <fullName evidence="2">Uncharacterized protein</fullName>
    </submittedName>
</protein>
<comment type="caution">
    <text evidence="2">The sequence shown here is derived from an EMBL/GenBank/DDBJ whole genome shotgun (WGS) entry which is preliminary data.</text>
</comment>
<keyword evidence="1" id="KW-0812">Transmembrane</keyword>
<reference evidence="2 4" key="1">
    <citation type="submission" date="2016-05" db="EMBL/GenBank/DDBJ databases">
        <title>Nuclear genome of Blastocystis sp. subtype 1 NandII.</title>
        <authorList>
            <person name="Gentekaki E."/>
            <person name="Curtis B."/>
            <person name="Stairs C."/>
            <person name="Eme L."/>
            <person name="Herman E."/>
            <person name="Klimes V."/>
            <person name="Arias M.C."/>
            <person name="Elias M."/>
            <person name="Hilliou F."/>
            <person name="Klute M."/>
            <person name="Malik S.-B."/>
            <person name="Pightling A."/>
            <person name="Rachubinski R."/>
            <person name="Salas D."/>
            <person name="Schlacht A."/>
            <person name="Suga H."/>
            <person name="Archibald J."/>
            <person name="Ball S.G."/>
            <person name="Clark G."/>
            <person name="Dacks J."/>
            <person name="Van Der Giezen M."/>
            <person name="Tsaousis A."/>
            <person name="Roger A."/>
        </authorList>
    </citation>
    <scope>NUCLEOTIDE SEQUENCE [LARGE SCALE GENOMIC DNA]</scope>
    <source>
        <strain evidence="4">ATCC 50177 / NandII</strain>
        <strain evidence="2">NandII</strain>
    </source>
</reference>
<keyword evidence="1" id="KW-1133">Transmembrane helix</keyword>
<feature type="transmembrane region" description="Helical" evidence="1">
    <location>
        <begin position="12"/>
        <end position="35"/>
    </location>
</feature>